<dbReference type="HOGENOM" id="CLU_929888_0_0_6"/>
<organism evidence="2 3">
    <name type="scientific">Acinetobacter nectaris CIP 110549</name>
    <dbReference type="NCBI Taxonomy" id="1392540"/>
    <lineage>
        <taxon>Bacteria</taxon>
        <taxon>Pseudomonadati</taxon>
        <taxon>Pseudomonadota</taxon>
        <taxon>Gammaproteobacteria</taxon>
        <taxon>Moraxellales</taxon>
        <taxon>Moraxellaceae</taxon>
        <taxon>Acinetobacter</taxon>
    </lineage>
</organism>
<dbReference type="AlphaFoldDB" id="V2TG87"/>
<comment type="caution">
    <text evidence="2">The sequence shown here is derived from an EMBL/GenBank/DDBJ whole genome shotgun (WGS) entry which is preliminary data.</text>
</comment>
<reference evidence="2 3" key="1">
    <citation type="submission" date="2013-10" db="EMBL/GenBank/DDBJ databases">
        <title>The Genome Sequence of Acinetobacter nectaris CIP 110549.</title>
        <authorList>
            <consortium name="The Broad Institute Genomics Platform"/>
            <consortium name="The Broad Institute Genome Sequencing Center for Infectious Disease"/>
            <person name="Cerqueira G."/>
            <person name="Feldgarden M."/>
            <person name="Courvalin P."/>
            <person name="Grillot-Courvalin C."/>
            <person name="Clermont D."/>
            <person name="Rocha E."/>
            <person name="Yoon E.-J."/>
            <person name="Nemec A."/>
            <person name="Young S.K."/>
            <person name="Zeng Q."/>
            <person name="Gargeya S."/>
            <person name="Fitzgerald M."/>
            <person name="Abouelleil A."/>
            <person name="Alvarado L."/>
            <person name="Berlin A.M."/>
            <person name="Chapman S.B."/>
            <person name="Gainer-Dewar J."/>
            <person name="Goldberg J."/>
            <person name="Gnerre S."/>
            <person name="Griggs A."/>
            <person name="Gujja S."/>
            <person name="Hansen M."/>
            <person name="Howarth C."/>
            <person name="Imamovic A."/>
            <person name="Ireland A."/>
            <person name="Larimer J."/>
            <person name="McCowan C."/>
            <person name="Murphy C."/>
            <person name="Pearson M."/>
            <person name="Poon T.W."/>
            <person name="Priest M."/>
            <person name="Roberts A."/>
            <person name="Saif S."/>
            <person name="Shea T."/>
            <person name="Sykes S."/>
            <person name="Wortman J."/>
            <person name="Nusbaum C."/>
            <person name="Birren B."/>
        </authorList>
    </citation>
    <scope>NUCLEOTIDE SEQUENCE [LARGE SCALE GENOMIC DNA]</scope>
    <source>
        <strain evidence="2 3">CIP 110549</strain>
    </source>
</reference>
<dbReference type="eggNOG" id="ENOG50331YB">
    <property type="taxonomic scope" value="Bacteria"/>
</dbReference>
<feature type="compositionally biased region" description="Basic and acidic residues" evidence="1">
    <location>
        <begin position="282"/>
        <end position="291"/>
    </location>
</feature>
<dbReference type="STRING" id="1392540.P256_00038"/>
<accession>V2TG87</accession>
<gene>
    <name evidence="2" type="ORF">P256_00038</name>
</gene>
<keyword evidence="3" id="KW-1185">Reference proteome</keyword>
<proteinExistence type="predicted"/>
<dbReference type="OrthoDB" id="82456at2"/>
<dbReference type="EMBL" id="AYER01000001">
    <property type="protein sequence ID" value="ESK41053.1"/>
    <property type="molecule type" value="Genomic_DNA"/>
</dbReference>
<evidence type="ECO:0000313" key="3">
    <source>
        <dbReference type="Proteomes" id="UP000023785"/>
    </source>
</evidence>
<sequence length="291" mass="33372">MSSMNIQLMTLVDTLNERPIAFNKHYVDLGCGITGALMLSQLVYWTKKTNNANGWIYKTGVEWTEETGLTRREQETARNKLKELGFITEHKHGVPCKVFFKVEYEVLYQALINLAQEKPCAKRTNKNAQNSQSSLHETDKQVCTKAPNCDGGIRQTNTEITTENTTEITTDIKSVRHTRKKQPAKFSFENELMKLGANERYTSEFMEVRKAKRAVDSETAFKRFISEQQKSGKSLDEVLELCIVNSWKSFNASWNQPPAAKQQPEAPKRRFGNHFIDQQPKPMRDVGGYHE</sequence>
<dbReference type="Proteomes" id="UP000023785">
    <property type="component" value="Unassembled WGS sequence"/>
</dbReference>
<dbReference type="PATRIC" id="fig|1392540.3.peg.38"/>
<protein>
    <submittedName>
        <fullName evidence="2">Uncharacterized protein</fullName>
    </submittedName>
</protein>
<evidence type="ECO:0000313" key="2">
    <source>
        <dbReference type="EMBL" id="ESK41053.1"/>
    </source>
</evidence>
<dbReference type="RefSeq" id="WP_023271646.1">
    <property type="nucleotide sequence ID" value="NZ_KI530712.1"/>
</dbReference>
<name>V2TG87_9GAMM</name>
<evidence type="ECO:0000256" key="1">
    <source>
        <dbReference type="SAM" id="MobiDB-lite"/>
    </source>
</evidence>
<feature type="region of interest" description="Disordered" evidence="1">
    <location>
        <begin position="272"/>
        <end position="291"/>
    </location>
</feature>